<dbReference type="EMBL" id="LUCM01008400">
    <property type="protein sequence ID" value="KAA0188474.1"/>
    <property type="molecule type" value="Genomic_DNA"/>
</dbReference>
<feature type="compositionally biased region" description="Polar residues" evidence="2">
    <location>
        <begin position="395"/>
        <end position="406"/>
    </location>
</feature>
<evidence type="ECO:0000256" key="1">
    <source>
        <dbReference type="SAM" id="Coils"/>
    </source>
</evidence>
<sequence length="575" mass="63594">MVVLLPIYGAAQSRTQRCRLEDLCPEDRGKLARLVMELALAQEAVGKQSPMGSSAKPVWNVENDSFGDAIKNRQVSAQSDSSSASKAQTLHNKPPEYSHEAQLTHIESELRRLRVLVAGHGDHCSSISQSGLITALAESTPVGGASGDPKQAVQSELPNQVENTVKQPWPVSKQKRLQVIEDSDPQEEREIRRKLIQHKEILQRQRQVLCVVADQQTKIERLETEMQHVAQLLARALQQSLNQPAKNSIMSTSNRAKHSLVVTDIEPISIPVWQPLEVHTTASTPSRYSKLVRCEEPHREKMEHPGDHHQGDGFLDITVVHPEEQLSNCKNGSLVVKGRVLNHSESTESLPTLLQATDTHKKNLTGSDAVRVPEVVSSQTQSKTQPKAKSRRSTRQYWSQTQSSFWTRGEPCGQSEGPTTPSGNKHCTVEQDITTISIPTNPGLRDAQTSTPSCLSTGQEDQAVQCQGCSSASADVQTSTEQPLVGVMNREEWTNSTEELNHVLDLISELNHFRTPNHQMSSCMLTTTSRLAHSGSAKGISPHRMEEIQSWLESTTPIVSAAEQELLNDLFFQTH</sequence>
<organism evidence="3 4">
    <name type="scientific">Fasciolopsis buskii</name>
    <dbReference type="NCBI Taxonomy" id="27845"/>
    <lineage>
        <taxon>Eukaryota</taxon>
        <taxon>Metazoa</taxon>
        <taxon>Spiralia</taxon>
        <taxon>Lophotrochozoa</taxon>
        <taxon>Platyhelminthes</taxon>
        <taxon>Trematoda</taxon>
        <taxon>Digenea</taxon>
        <taxon>Plagiorchiida</taxon>
        <taxon>Echinostomata</taxon>
        <taxon>Echinostomatoidea</taxon>
        <taxon>Fasciolidae</taxon>
        <taxon>Fasciolopsis</taxon>
    </lineage>
</organism>
<feature type="region of interest" description="Disordered" evidence="2">
    <location>
        <begin position="74"/>
        <end position="97"/>
    </location>
</feature>
<accession>A0A8E0RT35</accession>
<feature type="compositionally biased region" description="Polar residues" evidence="2">
    <location>
        <begin position="376"/>
        <end position="385"/>
    </location>
</feature>
<feature type="compositionally biased region" description="Low complexity" evidence="2">
    <location>
        <begin position="74"/>
        <end position="88"/>
    </location>
</feature>
<keyword evidence="1" id="KW-0175">Coiled coil</keyword>
<evidence type="ECO:0000313" key="4">
    <source>
        <dbReference type="Proteomes" id="UP000728185"/>
    </source>
</evidence>
<name>A0A8E0RT35_9TREM</name>
<feature type="coiled-coil region" evidence="1">
    <location>
        <begin position="212"/>
        <end position="239"/>
    </location>
</feature>
<keyword evidence="4" id="KW-1185">Reference proteome</keyword>
<feature type="region of interest" description="Disordered" evidence="2">
    <location>
        <begin position="364"/>
        <end position="456"/>
    </location>
</feature>
<comment type="caution">
    <text evidence="3">The sequence shown here is derived from an EMBL/GenBank/DDBJ whole genome shotgun (WGS) entry which is preliminary data.</text>
</comment>
<evidence type="ECO:0000256" key="2">
    <source>
        <dbReference type="SAM" id="MobiDB-lite"/>
    </source>
</evidence>
<reference evidence="3" key="1">
    <citation type="submission" date="2019-05" db="EMBL/GenBank/DDBJ databases">
        <title>Annotation for the trematode Fasciolopsis buski.</title>
        <authorList>
            <person name="Choi Y.-J."/>
        </authorList>
    </citation>
    <scope>NUCLEOTIDE SEQUENCE</scope>
    <source>
        <strain evidence="3">HT</strain>
        <tissue evidence="3">Whole worm</tissue>
    </source>
</reference>
<feature type="compositionally biased region" description="Polar residues" evidence="2">
    <location>
        <begin position="447"/>
        <end position="456"/>
    </location>
</feature>
<dbReference type="Proteomes" id="UP000728185">
    <property type="component" value="Unassembled WGS sequence"/>
</dbReference>
<gene>
    <name evidence="3" type="ORF">FBUS_01768</name>
</gene>
<feature type="compositionally biased region" description="Polar residues" evidence="2">
    <location>
        <begin position="416"/>
        <end position="440"/>
    </location>
</feature>
<protein>
    <submittedName>
        <fullName evidence="3">Uncharacterized protein</fullName>
    </submittedName>
</protein>
<dbReference type="OrthoDB" id="10536648at2759"/>
<proteinExistence type="predicted"/>
<dbReference type="AlphaFoldDB" id="A0A8E0RT35"/>
<evidence type="ECO:0000313" key="3">
    <source>
        <dbReference type="EMBL" id="KAA0188474.1"/>
    </source>
</evidence>